<protein>
    <submittedName>
        <fullName evidence="2">Uncharacterized protein</fullName>
    </submittedName>
</protein>
<evidence type="ECO:0000256" key="1">
    <source>
        <dbReference type="SAM" id="Coils"/>
    </source>
</evidence>
<evidence type="ECO:0000313" key="2">
    <source>
        <dbReference type="EMBL" id="PKY42098.1"/>
    </source>
</evidence>
<organism evidence="2 3">
    <name type="scientific">Rhizophagus irregularis</name>
    <dbReference type="NCBI Taxonomy" id="588596"/>
    <lineage>
        <taxon>Eukaryota</taxon>
        <taxon>Fungi</taxon>
        <taxon>Fungi incertae sedis</taxon>
        <taxon>Mucoromycota</taxon>
        <taxon>Glomeromycotina</taxon>
        <taxon>Glomeromycetes</taxon>
        <taxon>Glomerales</taxon>
        <taxon>Glomeraceae</taxon>
        <taxon>Rhizophagus</taxon>
    </lineage>
</organism>
<sequence length="149" mass="17068">MITIARSILKTSIKNVPIKVSSVLYIKQNVIRKSSTIITEFSIIVKKRILRLQLSELQARSQVTAGAVNYIVSEKITPITNAELKNIKNEFKAEIKDLKTDFKAEISDIKDYFKSEFKELKAEFKETRDDIQIMKELFLTIALKASSIQ</sequence>
<evidence type="ECO:0000313" key="3">
    <source>
        <dbReference type="Proteomes" id="UP000234323"/>
    </source>
</evidence>
<gene>
    <name evidence="2" type="ORF">RhiirA4_455822</name>
</gene>
<accession>A0A2I1G624</accession>
<dbReference type="AlphaFoldDB" id="A0A2I1G624"/>
<dbReference type="EMBL" id="LLXI01000181">
    <property type="protein sequence ID" value="PKY42098.1"/>
    <property type="molecule type" value="Genomic_DNA"/>
</dbReference>
<dbReference type="Gene3D" id="6.10.250.2700">
    <property type="match status" value="1"/>
</dbReference>
<feature type="coiled-coil region" evidence="1">
    <location>
        <begin position="81"/>
        <end position="137"/>
    </location>
</feature>
<keyword evidence="3" id="KW-1185">Reference proteome</keyword>
<proteinExistence type="predicted"/>
<name>A0A2I1G624_9GLOM</name>
<keyword evidence="1" id="KW-0175">Coiled coil</keyword>
<comment type="caution">
    <text evidence="2">The sequence shown here is derived from an EMBL/GenBank/DDBJ whole genome shotgun (WGS) entry which is preliminary data.</text>
</comment>
<dbReference type="Proteomes" id="UP000234323">
    <property type="component" value="Unassembled WGS sequence"/>
</dbReference>
<reference evidence="2 3" key="1">
    <citation type="submission" date="2015-10" db="EMBL/GenBank/DDBJ databases">
        <title>Genome analyses suggest a sexual origin of heterokaryosis in a supposedly ancient asexual fungus.</title>
        <authorList>
            <person name="Ropars J."/>
            <person name="Sedzielewska K."/>
            <person name="Noel J."/>
            <person name="Charron P."/>
            <person name="Farinelli L."/>
            <person name="Marton T."/>
            <person name="Kruger M."/>
            <person name="Pelin A."/>
            <person name="Brachmann A."/>
            <person name="Corradi N."/>
        </authorList>
    </citation>
    <scope>NUCLEOTIDE SEQUENCE [LARGE SCALE GENOMIC DNA]</scope>
    <source>
        <strain evidence="2 3">A4</strain>
    </source>
</reference>